<dbReference type="SMART" id="SM00267">
    <property type="entry name" value="GGDEF"/>
    <property type="match status" value="1"/>
</dbReference>
<keyword evidence="6" id="KW-1185">Reference proteome</keyword>
<dbReference type="SUPFAM" id="SSF141868">
    <property type="entry name" value="EAL domain-like"/>
    <property type="match status" value="1"/>
</dbReference>
<dbReference type="Gene3D" id="3.20.20.450">
    <property type="entry name" value="EAL domain"/>
    <property type="match status" value="1"/>
</dbReference>
<accession>K6DJZ2</accession>
<dbReference type="InterPro" id="IPR035965">
    <property type="entry name" value="PAS-like_dom_sf"/>
</dbReference>
<gene>
    <name evidence="5" type="ORF">BAZO_03825</name>
</gene>
<evidence type="ECO:0000259" key="2">
    <source>
        <dbReference type="PROSITE" id="PS50113"/>
    </source>
</evidence>
<proteinExistence type="predicted"/>
<dbReference type="InterPro" id="IPR009875">
    <property type="entry name" value="PilZ_domain"/>
</dbReference>
<dbReference type="EMBL" id="AJLR01000038">
    <property type="protein sequence ID" value="EKN68624.1"/>
    <property type="molecule type" value="Genomic_DNA"/>
</dbReference>
<sequence>MLWDSKETVQNLLTAFQMSPLALIALDSNMTVKYWNKTSEKMFGWKEEEVLGQAFPIIPDFEAEKFKKMFAGIMAGHSMPSTEAKRLRKDGTLIDAMISPLPWYDGNRNVKGYLVVINDITNYKNIEDELRNQEEKAEHMAYFDYLTGLPNRRLFEEELKRKFEEAKHSQSVLALMFLDLDGFKFLNDTLGHNIGDKLLKEVAFRLSNIRRVTDFVSRLGGDEFTVILSNLKELDEIHDVAQQILKLFELPFRVENYELFITTSIGISLYPYGSNNIQDLVKNADLAMYRAKDEGKNKYQIFSPTMNISMYKKFTLQNDLRKAVQEKNIFLLYQPRIDSKSNKIVGAEALARWKHPEWGIVSPEEFITLAEESGLINTLGEQLLYMACAQNKKWQDQGYDSIKISVNFSALQFLQVNIVDTVENILAATGLEPKWLEIEITETVVMENEANIALKLEQLREMGISIAIDDFGTGYSSLSYLKTLKPSTVKIDRSFIQQIPIDIENTEIATAIIKLSEKLKIDVVAEGVETSEQYAYLRKIHCNEMQGYLFSKPIASEEFERILKIGKCLPHTGVLTEDSSFENRREYFRIELPRPLVAEMTITSLGGKAVQLGMTKVLIEDIGPGGVRFTSNIKLPPRPDLILKLKTYILEQTLEVSGSIVWTNEVDNLQQYGLKFTIKDKLRDSLTSLLNQFQVLIRNKTVSSTSSFLVTSKQQFFSPKLQK</sequence>
<dbReference type="InterPro" id="IPR035919">
    <property type="entry name" value="EAL_sf"/>
</dbReference>
<feature type="domain" description="GGDEF" evidence="4">
    <location>
        <begin position="171"/>
        <end position="304"/>
    </location>
</feature>
<dbReference type="InterPro" id="IPR001633">
    <property type="entry name" value="EAL_dom"/>
</dbReference>
<dbReference type="Gene3D" id="3.30.70.270">
    <property type="match status" value="1"/>
</dbReference>
<dbReference type="InterPro" id="IPR052155">
    <property type="entry name" value="Biofilm_reg_signaling"/>
</dbReference>
<dbReference type="CDD" id="cd00130">
    <property type="entry name" value="PAS"/>
    <property type="match status" value="1"/>
</dbReference>
<dbReference type="InterPro" id="IPR000700">
    <property type="entry name" value="PAS-assoc_C"/>
</dbReference>
<organism evidence="5 6">
    <name type="scientific">Schinkia azotoformans LMG 9581</name>
    <dbReference type="NCBI Taxonomy" id="1131731"/>
    <lineage>
        <taxon>Bacteria</taxon>
        <taxon>Bacillati</taxon>
        <taxon>Bacillota</taxon>
        <taxon>Bacilli</taxon>
        <taxon>Bacillales</taxon>
        <taxon>Bacillaceae</taxon>
        <taxon>Calidifontibacillus/Schinkia group</taxon>
        <taxon>Schinkia</taxon>
    </lineage>
</organism>
<feature type="domain" description="EAL" evidence="3">
    <location>
        <begin position="313"/>
        <end position="567"/>
    </location>
</feature>
<dbReference type="RefSeq" id="WP_003329941.1">
    <property type="nucleotide sequence ID" value="NZ_AJLR01000038.1"/>
</dbReference>
<dbReference type="PROSITE" id="PS50887">
    <property type="entry name" value="GGDEF"/>
    <property type="match status" value="1"/>
</dbReference>
<dbReference type="InterPro" id="IPR000014">
    <property type="entry name" value="PAS"/>
</dbReference>
<dbReference type="InterPro" id="IPR043128">
    <property type="entry name" value="Rev_trsase/Diguanyl_cyclase"/>
</dbReference>
<dbReference type="FunFam" id="3.20.20.450:FF:000001">
    <property type="entry name" value="Cyclic di-GMP phosphodiesterase yahA"/>
    <property type="match status" value="1"/>
</dbReference>
<dbReference type="Pfam" id="PF00989">
    <property type="entry name" value="PAS"/>
    <property type="match status" value="1"/>
</dbReference>
<dbReference type="FunFam" id="3.30.70.270:FF:000001">
    <property type="entry name" value="Diguanylate cyclase domain protein"/>
    <property type="match status" value="1"/>
</dbReference>
<dbReference type="Pfam" id="PF00990">
    <property type="entry name" value="GGDEF"/>
    <property type="match status" value="1"/>
</dbReference>
<dbReference type="InterPro" id="IPR013767">
    <property type="entry name" value="PAS_fold"/>
</dbReference>
<dbReference type="GO" id="GO:0006355">
    <property type="term" value="P:regulation of DNA-templated transcription"/>
    <property type="evidence" value="ECO:0007669"/>
    <property type="project" value="InterPro"/>
</dbReference>
<dbReference type="AlphaFoldDB" id="K6DJZ2"/>
<dbReference type="PANTHER" id="PTHR44757">
    <property type="entry name" value="DIGUANYLATE CYCLASE DGCP"/>
    <property type="match status" value="1"/>
</dbReference>
<feature type="domain" description="PAC" evidence="2">
    <location>
        <begin position="80"/>
        <end position="132"/>
    </location>
</feature>
<dbReference type="STRING" id="1131731.BAZO_03825"/>
<dbReference type="SMART" id="SM00052">
    <property type="entry name" value="EAL"/>
    <property type="match status" value="1"/>
</dbReference>
<dbReference type="Gene3D" id="3.30.450.20">
    <property type="entry name" value="PAS domain"/>
    <property type="match status" value="1"/>
</dbReference>
<evidence type="ECO:0000259" key="3">
    <source>
        <dbReference type="PROSITE" id="PS50883"/>
    </source>
</evidence>
<dbReference type="Pfam" id="PF07238">
    <property type="entry name" value="PilZ"/>
    <property type="match status" value="1"/>
</dbReference>
<dbReference type="CDD" id="cd01948">
    <property type="entry name" value="EAL"/>
    <property type="match status" value="1"/>
</dbReference>
<dbReference type="PROSITE" id="PS50113">
    <property type="entry name" value="PAC"/>
    <property type="match status" value="1"/>
</dbReference>
<dbReference type="NCBIfam" id="TIGR00229">
    <property type="entry name" value="sensory_box"/>
    <property type="match status" value="1"/>
</dbReference>
<dbReference type="InterPro" id="IPR029787">
    <property type="entry name" value="Nucleotide_cyclase"/>
</dbReference>
<comment type="caution">
    <text evidence="5">The sequence shown here is derived from an EMBL/GenBank/DDBJ whole genome shotgun (WGS) entry which is preliminary data.</text>
</comment>
<dbReference type="InterPro" id="IPR000160">
    <property type="entry name" value="GGDEF_dom"/>
</dbReference>
<dbReference type="PATRIC" id="fig|1131731.3.peg.797"/>
<dbReference type="Proteomes" id="UP000006315">
    <property type="component" value="Unassembled WGS sequence"/>
</dbReference>
<dbReference type="PROSITE" id="PS50883">
    <property type="entry name" value="EAL"/>
    <property type="match status" value="1"/>
</dbReference>
<evidence type="ECO:0000259" key="1">
    <source>
        <dbReference type="PROSITE" id="PS50112"/>
    </source>
</evidence>
<protein>
    <submittedName>
        <fullName evidence="5">PAS/PAC sensor-containing diguanylate cyclase/phosphodiesterase</fullName>
    </submittedName>
</protein>
<reference evidence="5 6" key="1">
    <citation type="journal article" date="2012" name="Front. Microbiol.">
        <title>Redundancy and modularity in membrane-associated dissimilatory nitrate reduction in Bacillus.</title>
        <authorList>
            <person name="Heylen K."/>
            <person name="Keltjens J."/>
        </authorList>
    </citation>
    <scope>NUCLEOTIDE SEQUENCE [LARGE SCALE GENOMIC DNA]</scope>
    <source>
        <strain evidence="5 6">LMG 9581</strain>
    </source>
</reference>
<evidence type="ECO:0000259" key="4">
    <source>
        <dbReference type="PROSITE" id="PS50887"/>
    </source>
</evidence>
<dbReference type="SMART" id="SM00091">
    <property type="entry name" value="PAS"/>
    <property type="match status" value="1"/>
</dbReference>
<dbReference type="CDD" id="cd01949">
    <property type="entry name" value="GGDEF"/>
    <property type="match status" value="1"/>
</dbReference>
<evidence type="ECO:0000313" key="5">
    <source>
        <dbReference type="EMBL" id="EKN68624.1"/>
    </source>
</evidence>
<dbReference type="GO" id="GO:0035438">
    <property type="term" value="F:cyclic-di-GMP binding"/>
    <property type="evidence" value="ECO:0007669"/>
    <property type="project" value="InterPro"/>
</dbReference>
<dbReference type="PROSITE" id="PS50112">
    <property type="entry name" value="PAS"/>
    <property type="match status" value="1"/>
</dbReference>
<dbReference type="NCBIfam" id="TIGR00254">
    <property type="entry name" value="GGDEF"/>
    <property type="match status" value="1"/>
</dbReference>
<evidence type="ECO:0000313" key="6">
    <source>
        <dbReference type="Proteomes" id="UP000006315"/>
    </source>
</evidence>
<dbReference type="Pfam" id="PF00563">
    <property type="entry name" value="EAL"/>
    <property type="match status" value="1"/>
</dbReference>
<dbReference type="SUPFAM" id="SSF55785">
    <property type="entry name" value="PYP-like sensor domain (PAS domain)"/>
    <property type="match status" value="1"/>
</dbReference>
<dbReference type="SUPFAM" id="SSF55073">
    <property type="entry name" value="Nucleotide cyclase"/>
    <property type="match status" value="1"/>
</dbReference>
<dbReference type="PANTHER" id="PTHR44757:SF2">
    <property type="entry name" value="BIOFILM ARCHITECTURE MAINTENANCE PROTEIN MBAA"/>
    <property type="match status" value="1"/>
</dbReference>
<name>K6DJZ2_SCHAZ</name>
<feature type="domain" description="PAS" evidence="1">
    <location>
        <begin position="8"/>
        <end position="77"/>
    </location>
</feature>